<evidence type="ECO:0000313" key="3">
    <source>
        <dbReference type="Proteomes" id="UP000827986"/>
    </source>
</evidence>
<feature type="region of interest" description="Disordered" evidence="1">
    <location>
        <begin position="32"/>
        <end position="63"/>
    </location>
</feature>
<name>A0A9D4AZ85_9SAUR</name>
<sequence>MSRTTGSVTVFAASVRGKLINGEGFRIWWTLQPPPAEMGTGRGRGAERDHGSLGNGQRTDSRAPALRSARLSFSHFVCSGSSSTPMLGKGRVEAPLGSNVCIEGKKGGGRSSPPQLFVVSFPPP</sequence>
<reference evidence="2" key="1">
    <citation type="submission" date="2021-09" db="EMBL/GenBank/DDBJ databases">
        <title>The genome of Mauremys mutica provides insights into the evolution of semi-aquatic lifestyle.</title>
        <authorList>
            <person name="Gong S."/>
            <person name="Gao Y."/>
        </authorList>
    </citation>
    <scope>NUCLEOTIDE SEQUENCE</scope>
    <source>
        <strain evidence="2">MM-2020</strain>
        <tissue evidence="2">Muscle</tissue>
    </source>
</reference>
<dbReference type="AlphaFoldDB" id="A0A9D4AZ85"/>
<dbReference type="EMBL" id="JAHDVG010000478">
    <property type="protein sequence ID" value="KAH1175259.1"/>
    <property type="molecule type" value="Genomic_DNA"/>
</dbReference>
<evidence type="ECO:0000256" key="1">
    <source>
        <dbReference type="SAM" id="MobiDB-lite"/>
    </source>
</evidence>
<evidence type="ECO:0000313" key="2">
    <source>
        <dbReference type="EMBL" id="KAH1175259.1"/>
    </source>
</evidence>
<proteinExistence type="predicted"/>
<comment type="caution">
    <text evidence="2">The sequence shown here is derived from an EMBL/GenBank/DDBJ whole genome shotgun (WGS) entry which is preliminary data.</text>
</comment>
<accession>A0A9D4AZ85</accession>
<gene>
    <name evidence="2" type="ORF">KIL84_021673</name>
</gene>
<organism evidence="2 3">
    <name type="scientific">Mauremys mutica</name>
    <name type="common">yellowpond turtle</name>
    <dbReference type="NCBI Taxonomy" id="74926"/>
    <lineage>
        <taxon>Eukaryota</taxon>
        <taxon>Metazoa</taxon>
        <taxon>Chordata</taxon>
        <taxon>Craniata</taxon>
        <taxon>Vertebrata</taxon>
        <taxon>Euteleostomi</taxon>
        <taxon>Archelosauria</taxon>
        <taxon>Testudinata</taxon>
        <taxon>Testudines</taxon>
        <taxon>Cryptodira</taxon>
        <taxon>Durocryptodira</taxon>
        <taxon>Testudinoidea</taxon>
        <taxon>Geoemydidae</taxon>
        <taxon>Geoemydinae</taxon>
        <taxon>Mauremys</taxon>
    </lineage>
</organism>
<protein>
    <submittedName>
        <fullName evidence="2">Uncharacterized protein</fullName>
    </submittedName>
</protein>
<dbReference type="Proteomes" id="UP000827986">
    <property type="component" value="Unassembled WGS sequence"/>
</dbReference>
<keyword evidence="3" id="KW-1185">Reference proteome</keyword>